<dbReference type="SMART" id="SM00409">
    <property type="entry name" value="IG"/>
    <property type="match status" value="3"/>
</dbReference>
<dbReference type="PANTHER" id="PTHR35971:SF5">
    <property type="entry name" value="OBSCURIN LIKE CYTOSKELETAL ADAPTOR 1"/>
    <property type="match status" value="1"/>
</dbReference>
<dbReference type="Gene3D" id="2.60.40.10">
    <property type="entry name" value="Immunoglobulins"/>
    <property type="match status" value="3"/>
</dbReference>
<keyword evidence="4" id="KW-0597">Phosphoprotein</keyword>
<proteinExistence type="inferred from homology"/>
<dbReference type="PANTHER" id="PTHR35971">
    <property type="entry name" value="SI:DKEY-31G6.6"/>
    <property type="match status" value="1"/>
</dbReference>
<dbReference type="GeneTree" id="ENSGT01110000267173"/>
<dbReference type="SUPFAM" id="SSF48726">
    <property type="entry name" value="Immunoglobulin"/>
    <property type="match status" value="3"/>
</dbReference>
<sequence length="287" mass="32156">MSNLIKTRLKLQITAGGRISIEHKGQDAKLEIREVTKSDSGLYRCVATNKHGEIESTGLIEGLEYEHRITAINARGLSKPSLPSKPAVLFLPTAESKPSLRKEMDETTAKLGQPAVMKCQIVGRPVPEIKWYHAGKEIVESRKYEMSSDGRNHSLSIMTDQQEDEGEYTCKAVNEAGEVETTGILVLEAAPSFHPDYPLKETYYAGLGTTLRIHAVYIGRPQPKIMWLHGAKTLENTEDISIETTEHYTHLIVKNAQRRVNGGKYRIRLHNHFGRADTAFNVEIYGM</sequence>
<dbReference type="FunFam" id="2.60.40.10:FF:001229">
    <property type="entry name" value="titin isoform X1"/>
    <property type="match status" value="1"/>
</dbReference>
<keyword evidence="10" id="KW-1185">Reference proteome</keyword>
<dbReference type="InterPro" id="IPR052385">
    <property type="entry name" value="Obscurin/Obscurin-like_Reg"/>
</dbReference>
<dbReference type="CDD" id="cd00063">
    <property type="entry name" value="FN3"/>
    <property type="match status" value="1"/>
</dbReference>
<reference evidence="9" key="1">
    <citation type="submission" date="2025-08" db="UniProtKB">
        <authorList>
            <consortium name="Ensembl"/>
        </authorList>
    </citation>
    <scope>IDENTIFICATION</scope>
</reference>
<dbReference type="PROSITE" id="PS50835">
    <property type="entry name" value="IG_LIKE"/>
    <property type="match status" value="1"/>
</dbReference>
<dbReference type="CDD" id="cd00096">
    <property type="entry name" value="Ig"/>
    <property type="match status" value="1"/>
</dbReference>
<dbReference type="InterPro" id="IPR013783">
    <property type="entry name" value="Ig-like_fold"/>
</dbReference>
<dbReference type="GO" id="GO:0005737">
    <property type="term" value="C:cytoplasm"/>
    <property type="evidence" value="ECO:0007669"/>
    <property type="project" value="UniProtKB-SubCell"/>
</dbReference>
<dbReference type="InterPro" id="IPR013098">
    <property type="entry name" value="Ig_I-set"/>
</dbReference>
<dbReference type="Ensembl" id="ENSPLAT00000015552.1">
    <property type="protein sequence ID" value="ENSPLAP00000019621.1"/>
    <property type="gene ID" value="ENSPLAG00000001900.1"/>
</dbReference>
<dbReference type="FunFam" id="2.60.40.10:FF:000147">
    <property type="entry name" value="Myosin light chain kinase"/>
    <property type="match status" value="1"/>
</dbReference>
<organism evidence="9 10">
    <name type="scientific">Poecilia latipinna</name>
    <name type="common">sailfin molly</name>
    <dbReference type="NCBI Taxonomy" id="48699"/>
    <lineage>
        <taxon>Eukaryota</taxon>
        <taxon>Metazoa</taxon>
        <taxon>Chordata</taxon>
        <taxon>Craniata</taxon>
        <taxon>Vertebrata</taxon>
        <taxon>Euteleostomi</taxon>
        <taxon>Actinopterygii</taxon>
        <taxon>Neopterygii</taxon>
        <taxon>Teleostei</taxon>
        <taxon>Neoteleostei</taxon>
        <taxon>Acanthomorphata</taxon>
        <taxon>Ovalentaria</taxon>
        <taxon>Atherinomorphae</taxon>
        <taxon>Cyprinodontiformes</taxon>
        <taxon>Poeciliidae</taxon>
        <taxon>Poeciliinae</taxon>
        <taxon>Poecilia</taxon>
    </lineage>
</organism>
<dbReference type="Pfam" id="PF07679">
    <property type="entry name" value="I-set"/>
    <property type="match status" value="3"/>
</dbReference>
<name>A0A3B3V3Y5_9TELE</name>
<reference evidence="9" key="2">
    <citation type="submission" date="2025-09" db="UniProtKB">
        <authorList>
            <consortium name="Ensembl"/>
        </authorList>
    </citation>
    <scope>IDENTIFICATION</scope>
</reference>
<feature type="domain" description="Ig-like" evidence="8">
    <location>
        <begin position="98"/>
        <end position="182"/>
    </location>
</feature>
<dbReference type="InterPro" id="IPR003961">
    <property type="entry name" value="FN3_dom"/>
</dbReference>
<keyword evidence="3" id="KW-0963">Cytoplasm</keyword>
<evidence type="ECO:0000256" key="5">
    <source>
        <dbReference type="ARBA" id="ARBA00022737"/>
    </source>
</evidence>
<keyword evidence="6" id="KW-1015">Disulfide bond</keyword>
<dbReference type="InterPro" id="IPR036179">
    <property type="entry name" value="Ig-like_dom_sf"/>
</dbReference>
<dbReference type="InterPro" id="IPR003598">
    <property type="entry name" value="Ig_sub2"/>
</dbReference>
<dbReference type="InterPro" id="IPR007110">
    <property type="entry name" value="Ig-like_dom"/>
</dbReference>
<evidence type="ECO:0000259" key="8">
    <source>
        <dbReference type="PROSITE" id="PS50835"/>
    </source>
</evidence>
<evidence type="ECO:0000256" key="2">
    <source>
        <dbReference type="ARBA" id="ARBA00006692"/>
    </source>
</evidence>
<dbReference type="Proteomes" id="UP000261500">
    <property type="component" value="Unplaced"/>
</dbReference>
<dbReference type="STRING" id="48699.ENSPLAP00000019621"/>
<keyword evidence="5" id="KW-0677">Repeat</keyword>
<evidence type="ECO:0000256" key="6">
    <source>
        <dbReference type="ARBA" id="ARBA00023157"/>
    </source>
</evidence>
<dbReference type="SUPFAM" id="SSF49265">
    <property type="entry name" value="Fibronectin type III"/>
    <property type="match status" value="1"/>
</dbReference>
<dbReference type="SMART" id="SM00408">
    <property type="entry name" value="IGc2"/>
    <property type="match status" value="2"/>
</dbReference>
<accession>A0A3B3V3Y5</accession>
<evidence type="ECO:0000313" key="10">
    <source>
        <dbReference type="Proteomes" id="UP000261500"/>
    </source>
</evidence>
<evidence type="ECO:0000256" key="3">
    <source>
        <dbReference type="ARBA" id="ARBA00022490"/>
    </source>
</evidence>
<keyword evidence="7" id="KW-0393">Immunoglobulin domain</keyword>
<dbReference type="AlphaFoldDB" id="A0A3B3V3Y5"/>
<dbReference type="InterPro" id="IPR003599">
    <property type="entry name" value="Ig_sub"/>
</dbReference>
<evidence type="ECO:0000256" key="7">
    <source>
        <dbReference type="ARBA" id="ARBA00023319"/>
    </source>
</evidence>
<evidence type="ECO:0000256" key="4">
    <source>
        <dbReference type="ARBA" id="ARBA00022553"/>
    </source>
</evidence>
<protein>
    <recommendedName>
        <fullName evidence="8">Ig-like domain-containing protein</fullName>
    </recommendedName>
</protein>
<comment type="subcellular location">
    <subcellularLocation>
        <location evidence="1">Cytoplasm</location>
    </subcellularLocation>
</comment>
<dbReference type="InterPro" id="IPR036116">
    <property type="entry name" value="FN3_sf"/>
</dbReference>
<evidence type="ECO:0000313" key="9">
    <source>
        <dbReference type="Ensembl" id="ENSPLAP00000019621.1"/>
    </source>
</evidence>
<comment type="similarity">
    <text evidence="2">Belongs to the protein kinase superfamily. CAMK Ser/Thr protein kinase family.</text>
</comment>
<evidence type="ECO:0000256" key="1">
    <source>
        <dbReference type="ARBA" id="ARBA00004496"/>
    </source>
</evidence>